<feature type="transmembrane region" description="Helical" evidence="4">
    <location>
        <begin position="94"/>
        <end position="112"/>
    </location>
</feature>
<dbReference type="GO" id="GO:0022857">
    <property type="term" value="F:transmembrane transporter activity"/>
    <property type="evidence" value="ECO:0007669"/>
    <property type="project" value="InterPro"/>
</dbReference>
<feature type="transmembrane region" description="Helical" evidence="4">
    <location>
        <begin position="239"/>
        <end position="261"/>
    </location>
</feature>
<dbReference type="GeneID" id="106160761"/>
<feature type="transmembrane region" description="Helical" evidence="4">
    <location>
        <begin position="31"/>
        <end position="52"/>
    </location>
</feature>
<dbReference type="InParanoid" id="A0A1S3I4Z7"/>
<gene>
    <name evidence="6" type="primary">LOC106160761</name>
</gene>
<feature type="transmembrane region" description="Helical" evidence="4">
    <location>
        <begin position="330"/>
        <end position="347"/>
    </location>
</feature>
<dbReference type="AlphaFoldDB" id="A0A1S3I4Z7"/>
<accession>A0A1S3I4Z7</accession>
<dbReference type="PANTHER" id="PTHR23121">
    <property type="entry name" value="SODIUM-DEPENDENT GLUCOSE TRANSPORTER 1"/>
    <property type="match status" value="1"/>
</dbReference>
<dbReference type="Pfam" id="PF07690">
    <property type="entry name" value="MFS_1"/>
    <property type="match status" value="1"/>
</dbReference>
<evidence type="ECO:0000256" key="4">
    <source>
        <dbReference type="SAM" id="Phobius"/>
    </source>
</evidence>
<dbReference type="OMA" id="IRMWPEN"/>
<feature type="transmembrane region" description="Helical" evidence="4">
    <location>
        <begin position="292"/>
        <end position="318"/>
    </location>
</feature>
<proteinExistence type="predicted"/>
<dbReference type="InterPro" id="IPR036259">
    <property type="entry name" value="MFS_trans_sf"/>
</dbReference>
<name>A0A1S3I4Z7_LINAN</name>
<keyword evidence="2 4" id="KW-1133">Transmembrane helix</keyword>
<feature type="transmembrane region" description="Helical" evidence="4">
    <location>
        <begin position="420"/>
        <end position="441"/>
    </location>
</feature>
<dbReference type="Proteomes" id="UP000085678">
    <property type="component" value="Unplaced"/>
</dbReference>
<protein>
    <submittedName>
        <fullName evidence="6">Sodium-dependent glucose transporter 1A</fullName>
    </submittedName>
</protein>
<dbReference type="SUPFAM" id="SSF103473">
    <property type="entry name" value="MFS general substrate transporter"/>
    <property type="match status" value="1"/>
</dbReference>
<dbReference type="KEGG" id="lak:106160761"/>
<dbReference type="RefSeq" id="XP_013392906.1">
    <property type="nucleotide sequence ID" value="XM_013537452.1"/>
</dbReference>
<feature type="transmembrane region" description="Helical" evidence="4">
    <location>
        <begin position="359"/>
        <end position="379"/>
    </location>
</feature>
<evidence type="ECO:0000256" key="1">
    <source>
        <dbReference type="ARBA" id="ARBA00022692"/>
    </source>
</evidence>
<feature type="transmembrane region" description="Helical" evidence="4">
    <location>
        <begin position="156"/>
        <end position="175"/>
    </location>
</feature>
<evidence type="ECO:0000313" key="6">
    <source>
        <dbReference type="RefSeq" id="XP_013392906.1"/>
    </source>
</evidence>
<organism evidence="5 6">
    <name type="scientific">Lingula anatina</name>
    <name type="common">Brachiopod</name>
    <name type="synonym">Lingula unguis</name>
    <dbReference type="NCBI Taxonomy" id="7574"/>
    <lineage>
        <taxon>Eukaryota</taxon>
        <taxon>Metazoa</taxon>
        <taxon>Spiralia</taxon>
        <taxon>Lophotrochozoa</taxon>
        <taxon>Brachiopoda</taxon>
        <taxon>Linguliformea</taxon>
        <taxon>Lingulata</taxon>
        <taxon>Lingulida</taxon>
        <taxon>Linguloidea</taxon>
        <taxon>Lingulidae</taxon>
        <taxon>Lingula</taxon>
    </lineage>
</organism>
<dbReference type="Gene3D" id="1.20.1250.20">
    <property type="entry name" value="MFS general substrate transporter like domains"/>
    <property type="match status" value="2"/>
</dbReference>
<feature type="transmembrane region" description="Helical" evidence="4">
    <location>
        <begin position="118"/>
        <end position="144"/>
    </location>
</feature>
<keyword evidence="1 4" id="KW-0812">Transmembrane</keyword>
<evidence type="ECO:0000256" key="2">
    <source>
        <dbReference type="ARBA" id="ARBA00022989"/>
    </source>
</evidence>
<reference evidence="6" key="1">
    <citation type="submission" date="2025-08" db="UniProtKB">
        <authorList>
            <consortium name="RefSeq"/>
        </authorList>
    </citation>
    <scope>IDENTIFICATION</scope>
    <source>
        <tissue evidence="6">Gonads</tissue>
    </source>
</reference>
<feature type="transmembrane region" description="Helical" evidence="4">
    <location>
        <begin position="447"/>
        <end position="469"/>
    </location>
</feature>
<keyword evidence="3 4" id="KW-0472">Membrane</keyword>
<keyword evidence="6" id="KW-0762">Sugar transport</keyword>
<dbReference type="PANTHER" id="PTHR23121:SF9">
    <property type="entry name" value="SODIUM-DEPENDENT GLUCOSE TRANSPORTER 1"/>
    <property type="match status" value="1"/>
</dbReference>
<keyword evidence="5" id="KW-1185">Reference proteome</keyword>
<feature type="transmembrane region" description="Helical" evidence="4">
    <location>
        <begin position="64"/>
        <end position="87"/>
    </location>
</feature>
<feature type="transmembrane region" description="Helical" evidence="4">
    <location>
        <begin position="385"/>
        <end position="408"/>
    </location>
</feature>
<dbReference type="OrthoDB" id="546893at2759"/>
<keyword evidence="6" id="KW-0813">Transport</keyword>
<dbReference type="InterPro" id="IPR011701">
    <property type="entry name" value="MFS"/>
</dbReference>
<evidence type="ECO:0000256" key="3">
    <source>
        <dbReference type="ARBA" id="ARBA00023136"/>
    </source>
</evidence>
<evidence type="ECO:0000313" key="5">
    <source>
        <dbReference type="Proteomes" id="UP000085678"/>
    </source>
</evidence>
<sequence>MNVSQKMFTKSTESSKGGCCRFSSDRRFTTFSLCAAFFALGGFIAIPGPTLIDLREQVHASVESITYIISGRSGGLILGSIFGGLLFDHMNHHLFLSVLMIFTAVATILVPFTSNLAGLAVCLAVQGVAMGSLDTGGNALCLGLWGQESGPHMQSLHFAFGVGALIAPIVAQPLLSKRLFINETVISLLSNNVSSFVLGGNSTFSPLEINGVSEKTLLVGNLTNRTMNTREMWTETQIMYAYISIAMVAYLCAGLFMVTCIHERTCFSWKRQVKKTEDGPVTREDSLCFKGIFLMILALFYFLYVGLEVSFGALVTTFAFEILHWSKPKAAHLSTVFWGSFAATRGISIGVSKFMGPTIMIITDLALIVVSMLLMAILINTHEIVMWLCTALYGIGMASLFPAGISWAERYIHVTGKSASMFNMGSALGELTFPPLFGHFFHVDGMYFVYISLGGAVGNAVLFIILYILARRQGERYISVPQKGENGETSNQEQTTEL</sequence>